<keyword evidence="2" id="KW-0238">DNA-binding</keyword>
<organism evidence="2">
    <name type="scientific">Tanacetum cinerariifolium</name>
    <name type="common">Dalmatian daisy</name>
    <name type="synonym">Chrysanthemum cinerariifolium</name>
    <dbReference type="NCBI Taxonomy" id="118510"/>
    <lineage>
        <taxon>Eukaryota</taxon>
        <taxon>Viridiplantae</taxon>
        <taxon>Streptophyta</taxon>
        <taxon>Embryophyta</taxon>
        <taxon>Tracheophyta</taxon>
        <taxon>Spermatophyta</taxon>
        <taxon>Magnoliopsida</taxon>
        <taxon>eudicotyledons</taxon>
        <taxon>Gunneridae</taxon>
        <taxon>Pentapetalae</taxon>
        <taxon>asterids</taxon>
        <taxon>campanulids</taxon>
        <taxon>Asterales</taxon>
        <taxon>Asteraceae</taxon>
        <taxon>Asteroideae</taxon>
        <taxon>Anthemideae</taxon>
        <taxon>Anthemidinae</taxon>
        <taxon>Tanacetum</taxon>
    </lineage>
</organism>
<feature type="compositionally biased region" description="Polar residues" evidence="1">
    <location>
        <begin position="272"/>
        <end position="292"/>
    </location>
</feature>
<name>A0A6L2P5A1_TANCI</name>
<feature type="region of interest" description="Disordered" evidence="1">
    <location>
        <begin position="258"/>
        <end position="292"/>
    </location>
</feature>
<comment type="caution">
    <text evidence="2">The sequence shown here is derived from an EMBL/GenBank/DDBJ whole genome shotgun (WGS) entry which is preliminary data.</text>
</comment>
<gene>
    <name evidence="2" type="ORF">Tci_064450</name>
</gene>
<evidence type="ECO:0000256" key="1">
    <source>
        <dbReference type="SAM" id="MobiDB-lite"/>
    </source>
</evidence>
<dbReference type="AlphaFoldDB" id="A0A6L2P5A1"/>
<reference evidence="2" key="1">
    <citation type="journal article" date="2019" name="Sci. Rep.">
        <title>Draft genome of Tanacetum cinerariifolium, the natural source of mosquito coil.</title>
        <authorList>
            <person name="Yamashiro T."/>
            <person name="Shiraishi A."/>
            <person name="Satake H."/>
            <person name="Nakayama K."/>
        </authorList>
    </citation>
    <scope>NUCLEOTIDE SEQUENCE</scope>
</reference>
<protein>
    <submittedName>
        <fullName evidence="2">ARID DNA-binding domain-containing protein</fullName>
    </submittedName>
</protein>
<dbReference type="EMBL" id="BKCJ010010636">
    <property type="protein sequence ID" value="GEU92472.1"/>
    <property type="molecule type" value="Genomic_DNA"/>
</dbReference>
<dbReference type="GO" id="GO:0003677">
    <property type="term" value="F:DNA binding"/>
    <property type="evidence" value="ECO:0007669"/>
    <property type="project" value="UniProtKB-KW"/>
</dbReference>
<accession>A0A6L2P5A1</accession>
<sequence>MVVDSVVVVSGVVVVVDSQSPRHLRDITFFPKCLSLEKIALDVDFFMERETSPSTNQFFWSFIDSKLFSRTFITSNLFSGIFNTSKLSFEILKNAECSNCKHLLDKITVLKATVEMYILVQTLTKHIAVTLNMSKLETPLRKKMQYGFIQRQLKRERERHGWTKGHIIKNCLVKKQNEGTEIIGNKSKTAKVISEGFMTTKPTVSLKYPEWIHFETKFIIKSTDQGHWDSICLGKIALDVDFLWKKERVRLLTSSSRASSTLGYSPGPLTPPSYSSGSLTPQSYSSGSSRNAECSNCKHLLDKIMILKETVEMYMHPEQHTVNSAAILHEVYNDMGKLDLE</sequence>
<evidence type="ECO:0000313" key="2">
    <source>
        <dbReference type="EMBL" id="GEU92472.1"/>
    </source>
</evidence>
<proteinExistence type="predicted"/>